<evidence type="ECO:0000313" key="7">
    <source>
        <dbReference type="Proteomes" id="UP001320420"/>
    </source>
</evidence>
<keyword evidence="7" id="KW-1185">Reference proteome</keyword>
<feature type="transmembrane region" description="Helical" evidence="5">
    <location>
        <begin position="29"/>
        <end position="51"/>
    </location>
</feature>
<accession>A0AAN9UUX4</accession>
<dbReference type="GO" id="GO:0000032">
    <property type="term" value="P:cell wall mannoprotein biosynthetic process"/>
    <property type="evidence" value="ECO:0007669"/>
    <property type="project" value="TreeGrafter"/>
</dbReference>
<name>A0AAN9UUX4_9PEZI</name>
<dbReference type="Proteomes" id="UP001320420">
    <property type="component" value="Unassembled WGS sequence"/>
</dbReference>
<dbReference type="PANTHER" id="PTHR31121">
    <property type="entry name" value="ALPHA-1,2 MANNOSYLTRANSFERASE KTR1"/>
    <property type="match status" value="1"/>
</dbReference>
<dbReference type="FunFam" id="3.90.550.10:FF:000051">
    <property type="entry name" value="Alpha-1,2-mannosyltransferase (Ktr4)"/>
    <property type="match status" value="1"/>
</dbReference>
<keyword evidence="5" id="KW-0812">Transmembrane</keyword>
<sequence length="609" mass="70556">MIYRAEMLLEVATMMLMSTWYTIRKMEDLAVFVSLLTGPFWLVGSASIWFVSKGGKQLSASELNRNDIYSPPTPDNHLTGTTGRESARPDPVQWLRQNTYTSLDQLSSKDIITLQETRPKAALISLVRNSELDAIVESIAQVEDRFNNRDTHHYDWVFFNNVEFTDEFKAIVSNATRSQCFFEVIPHEHWRIPDWIDRSRFDVGRQYMGGIGVGKAWLESYHHMCRWNSGLFALEKRLRLYDYYWRVEPGVEYFCDINYDVFRFMRDNNLSYGFNMAILEDERAIPSLWERTKDFIRVHKDILDEKADLSWLLQMHKDDEYVDMVNSNDKQGFLGVDSILDSEYNNCQFYSNFEVGSLEFFRGEKNMAYFDYLDKQGGFFYERLGDAPIHTLSVSMFLPKSQIWFFRDIGYSHGICQQCPPHESDIHTTEKNTGRSIKPLFGVAAEEVLRLRMNKEVHATIGSATTDVATLTTTTKELVLSKDLAITSNEITMTFWDKLARDYASGYRYIKEHDHWELIELDLQRQNQIPGLACGCTVNFFDVNFAKLVPYESRQRKPSDTCIRMWLGGRWLKKKPGWTRQADIAAGGDGYGGYVLDGLLSNPFATKIS</sequence>
<dbReference type="GO" id="GO:0005794">
    <property type="term" value="C:Golgi apparatus"/>
    <property type="evidence" value="ECO:0007669"/>
    <property type="project" value="TreeGrafter"/>
</dbReference>
<evidence type="ECO:0000313" key="6">
    <source>
        <dbReference type="EMBL" id="KAK7754436.1"/>
    </source>
</evidence>
<dbReference type="InterPro" id="IPR002685">
    <property type="entry name" value="Glyco_trans_15"/>
</dbReference>
<dbReference type="PANTHER" id="PTHR31121:SF7">
    <property type="entry name" value="MANNOSYLTRANSFERASE KTR4-RELATED"/>
    <property type="match status" value="1"/>
</dbReference>
<keyword evidence="5" id="KW-0472">Membrane</keyword>
<organism evidence="6 7">
    <name type="scientific">Diatrype stigma</name>
    <dbReference type="NCBI Taxonomy" id="117547"/>
    <lineage>
        <taxon>Eukaryota</taxon>
        <taxon>Fungi</taxon>
        <taxon>Dikarya</taxon>
        <taxon>Ascomycota</taxon>
        <taxon>Pezizomycotina</taxon>
        <taxon>Sordariomycetes</taxon>
        <taxon>Xylariomycetidae</taxon>
        <taxon>Xylariales</taxon>
        <taxon>Diatrypaceae</taxon>
        <taxon>Diatrype</taxon>
    </lineage>
</organism>
<dbReference type="EMBL" id="JAKJXP020000020">
    <property type="protein sequence ID" value="KAK7754436.1"/>
    <property type="molecule type" value="Genomic_DNA"/>
</dbReference>
<dbReference type="Pfam" id="PF01793">
    <property type="entry name" value="Glyco_transf_15"/>
    <property type="match status" value="1"/>
</dbReference>
<evidence type="ECO:0000256" key="3">
    <source>
        <dbReference type="ARBA" id="ARBA00022679"/>
    </source>
</evidence>
<dbReference type="AlphaFoldDB" id="A0AAN9UUX4"/>
<reference evidence="6 7" key="1">
    <citation type="submission" date="2024-02" db="EMBL/GenBank/DDBJ databases">
        <title>De novo assembly and annotation of 12 fungi associated with fruit tree decline syndrome in Ontario, Canada.</title>
        <authorList>
            <person name="Sulman M."/>
            <person name="Ellouze W."/>
            <person name="Ilyukhin E."/>
        </authorList>
    </citation>
    <scope>NUCLEOTIDE SEQUENCE [LARGE SCALE GENOMIC DNA]</scope>
    <source>
        <strain evidence="6 7">M11/M66-122</strain>
    </source>
</reference>
<evidence type="ECO:0000256" key="5">
    <source>
        <dbReference type="SAM" id="Phobius"/>
    </source>
</evidence>
<evidence type="ECO:0000256" key="2">
    <source>
        <dbReference type="ARBA" id="ARBA00022676"/>
    </source>
</evidence>
<comment type="similarity">
    <text evidence="1">Belongs to the glycosyltransferase 15 family.</text>
</comment>
<comment type="caution">
    <text evidence="6">The sequence shown here is derived from an EMBL/GenBank/DDBJ whole genome shotgun (WGS) entry which is preliminary data.</text>
</comment>
<evidence type="ECO:0000256" key="4">
    <source>
        <dbReference type="SAM" id="MobiDB-lite"/>
    </source>
</evidence>
<protein>
    <submittedName>
        <fullName evidence="6">Mannosyltransferase ktr4</fullName>
    </submittedName>
</protein>
<dbReference type="GO" id="GO:0016020">
    <property type="term" value="C:membrane"/>
    <property type="evidence" value="ECO:0007669"/>
    <property type="project" value="InterPro"/>
</dbReference>
<gene>
    <name evidence="6" type="primary">KTR4_1</name>
    <name evidence="6" type="ORF">SLS62_003456</name>
</gene>
<dbReference type="SUPFAM" id="SSF53448">
    <property type="entry name" value="Nucleotide-diphospho-sugar transferases"/>
    <property type="match status" value="1"/>
</dbReference>
<dbReference type="InterPro" id="IPR029044">
    <property type="entry name" value="Nucleotide-diphossugar_trans"/>
</dbReference>
<dbReference type="GO" id="GO:0006493">
    <property type="term" value="P:protein O-linked glycosylation"/>
    <property type="evidence" value="ECO:0007669"/>
    <property type="project" value="TreeGrafter"/>
</dbReference>
<keyword evidence="2 6" id="KW-0328">Glycosyltransferase</keyword>
<dbReference type="GO" id="GO:0000026">
    <property type="term" value="F:alpha-1,2-mannosyltransferase activity"/>
    <property type="evidence" value="ECO:0007669"/>
    <property type="project" value="TreeGrafter"/>
</dbReference>
<feature type="region of interest" description="Disordered" evidence="4">
    <location>
        <begin position="64"/>
        <end position="90"/>
    </location>
</feature>
<evidence type="ECO:0000256" key="1">
    <source>
        <dbReference type="ARBA" id="ARBA00007677"/>
    </source>
</evidence>
<dbReference type="Gene3D" id="3.90.550.10">
    <property type="entry name" value="Spore Coat Polysaccharide Biosynthesis Protein SpsA, Chain A"/>
    <property type="match status" value="1"/>
</dbReference>
<proteinExistence type="inferred from homology"/>
<keyword evidence="5" id="KW-1133">Transmembrane helix</keyword>
<keyword evidence="3" id="KW-0808">Transferase</keyword>
<dbReference type="GO" id="GO:0006487">
    <property type="term" value="P:protein N-linked glycosylation"/>
    <property type="evidence" value="ECO:0007669"/>
    <property type="project" value="TreeGrafter"/>
</dbReference>